<sequence>MLNSLQIHSALDLKYSEIPYDAVYTEKYDTYNFNTREECMMQAHKAQKIAFTISEMPAGLECVIIADITGGFQAKASANLETYLIDTRAIEQCVNSDTVLEFLDQPEKAGTPFQASMNALSDYCSGVIKNGGNGSCVNTAKESTSVCDAGKKFIGGSCCWFQVNKDGKEECCPPAASDERCGCADSFIFVEAFKKCIAVIKILLHNIVDSYCRGPIQKQHVPEPLCQILDRKSVV</sequence>
<reference evidence="2" key="1">
    <citation type="submission" date="2016-11" db="UniProtKB">
        <authorList>
            <consortium name="WormBaseParasite"/>
        </authorList>
    </citation>
    <scope>IDENTIFICATION</scope>
</reference>
<dbReference type="WBParaSite" id="L893_g28622.t1">
    <property type="protein sequence ID" value="L893_g28622.t1"/>
    <property type="gene ID" value="L893_g28622"/>
</dbReference>
<evidence type="ECO:0000313" key="1">
    <source>
        <dbReference type="Proteomes" id="UP000095287"/>
    </source>
</evidence>
<name>A0A1I7ZQL6_9BILA</name>
<protein>
    <submittedName>
        <fullName evidence="2">Thyroglobulin type-1 domain-containing protein</fullName>
    </submittedName>
</protein>
<organism evidence="1 2">
    <name type="scientific">Steinernema glaseri</name>
    <dbReference type="NCBI Taxonomy" id="37863"/>
    <lineage>
        <taxon>Eukaryota</taxon>
        <taxon>Metazoa</taxon>
        <taxon>Ecdysozoa</taxon>
        <taxon>Nematoda</taxon>
        <taxon>Chromadorea</taxon>
        <taxon>Rhabditida</taxon>
        <taxon>Tylenchina</taxon>
        <taxon>Panagrolaimomorpha</taxon>
        <taxon>Strongyloidoidea</taxon>
        <taxon>Steinernematidae</taxon>
        <taxon>Steinernema</taxon>
    </lineage>
</organism>
<dbReference type="AlphaFoldDB" id="A0A1I7ZQL6"/>
<dbReference type="Proteomes" id="UP000095287">
    <property type="component" value="Unplaced"/>
</dbReference>
<proteinExistence type="predicted"/>
<evidence type="ECO:0000313" key="2">
    <source>
        <dbReference type="WBParaSite" id="L893_g28622.t1"/>
    </source>
</evidence>
<keyword evidence="1" id="KW-1185">Reference proteome</keyword>
<accession>A0A1I7ZQL6</accession>